<dbReference type="Proteomes" id="UP001500729">
    <property type="component" value="Unassembled WGS sequence"/>
</dbReference>
<gene>
    <name evidence="2" type="ORF">GCM10009533_71510</name>
</gene>
<organism evidence="2 3">
    <name type="scientific">Saccharopolyspora erythraea</name>
    <name type="common">Streptomyces erythraeus</name>
    <dbReference type="NCBI Taxonomy" id="1836"/>
    <lineage>
        <taxon>Bacteria</taxon>
        <taxon>Bacillati</taxon>
        <taxon>Actinomycetota</taxon>
        <taxon>Actinomycetes</taxon>
        <taxon>Pseudonocardiales</taxon>
        <taxon>Pseudonocardiaceae</taxon>
        <taxon>Saccharopolyspora</taxon>
    </lineage>
</organism>
<evidence type="ECO:0000313" key="3">
    <source>
        <dbReference type="Proteomes" id="UP001500729"/>
    </source>
</evidence>
<comment type="caution">
    <text evidence="2">The sequence shown here is derived from an EMBL/GenBank/DDBJ whole genome shotgun (WGS) entry which is preliminary data.</text>
</comment>
<feature type="transmembrane region" description="Helical" evidence="1">
    <location>
        <begin position="31"/>
        <end position="49"/>
    </location>
</feature>
<feature type="transmembrane region" description="Helical" evidence="1">
    <location>
        <begin position="7"/>
        <end position="25"/>
    </location>
</feature>
<proteinExistence type="predicted"/>
<evidence type="ECO:0000313" key="2">
    <source>
        <dbReference type="EMBL" id="GAA0565564.1"/>
    </source>
</evidence>
<reference evidence="2 3" key="1">
    <citation type="journal article" date="2019" name="Int. J. Syst. Evol. Microbiol.">
        <title>The Global Catalogue of Microorganisms (GCM) 10K type strain sequencing project: providing services to taxonomists for standard genome sequencing and annotation.</title>
        <authorList>
            <consortium name="The Broad Institute Genomics Platform"/>
            <consortium name="The Broad Institute Genome Sequencing Center for Infectious Disease"/>
            <person name="Wu L."/>
            <person name="Ma J."/>
        </authorList>
    </citation>
    <scope>NUCLEOTIDE SEQUENCE [LARGE SCALE GENOMIC DNA]</scope>
    <source>
        <strain evidence="2 3">JCM 10303</strain>
    </source>
</reference>
<keyword evidence="1" id="KW-0472">Membrane</keyword>
<protein>
    <recommendedName>
        <fullName evidence="4">DUF3817 domain-containing protein</fullName>
    </recommendedName>
</protein>
<keyword evidence="3" id="KW-1185">Reference proteome</keyword>
<feature type="transmembrane region" description="Helical" evidence="1">
    <location>
        <begin position="56"/>
        <end position="75"/>
    </location>
</feature>
<keyword evidence="1" id="KW-1133">Transmembrane helix</keyword>
<evidence type="ECO:0000256" key="1">
    <source>
        <dbReference type="SAM" id="Phobius"/>
    </source>
</evidence>
<sequence length="93" mass="9538">MLRIAAGVELVSLVVLFTNIATVHWDGVSSLVGPAHGCAYLIVVVLAFARRAGARVGSAAMVPGFGGLIVLRLLAGSADRQPLDQRGLKSEGG</sequence>
<name>A0ABN1EFG3_SACER</name>
<keyword evidence="1" id="KW-0812">Transmembrane</keyword>
<accession>A0ABN1EFG3</accession>
<dbReference type="EMBL" id="BAAAGS010000120">
    <property type="protein sequence ID" value="GAA0565564.1"/>
    <property type="molecule type" value="Genomic_DNA"/>
</dbReference>
<evidence type="ECO:0008006" key="4">
    <source>
        <dbReference type="Google" id="ProtNLM"/>
    </source>
</evidence>